<dbReference type="Proteomes" id="UP000681425">
    <property type="component" value="Chromosome"/>
</dbReference>
<feature type="coiled-coil region" evidence="16">
    <location>
        <begin position="170"/>
        <end position="233"/>
    </location>
</feature>
<evidence type="ECO:0000256" key="12">
    <source>
        <dbReference type="ARBA" id="ARBA00022989"/>
    </source>
</evidence>
<reference evidence="19" key="1">
    <citation type="submission" date="2021-04" db="EMBL/GenBank/DDBJ databases">
        <title>Isolation of p-tert-butylphenol degrading bacteria Sphingobium phenoxybenzoativorans Tas13 from active sludge.</title>
        <authorList>
            <person name="Li Y."/>
        </authorList>
    </citation>
    <scope>NUCLEOTIDE SEQUENCE</scope>
    <source>
        <strain evidence="19">Tas13</strain>
    </source>
</reference>
<keyword evidence="12" id="KW-1133">Transmembrane helix</keyword>
<dbReference type="EMBL" id="CP073910">
    <property type="protein sequence ID" value="QUT05316.1"/>
    <property type="molecule type" value="Genomic_DNA"/>
</dbReference>
<evidence type="ECO:0000313" key="19">
    <source>
        <dbReference type="EMBL" id="QUT05316.1"/>
    </source>
</evidence>
<comment type="subcellular location">
    <subcellularLocation>
        <location evidence="1">Cell inner membrane</location>
        <topology evidence="1">Multi-pass membrane protein</topology>
    </subcellularLocation>
</comment>
<evidence type="ECO:0000313" key="20">
    <source>
        <dbReference type="Proteomes" id="UP000681425"/>
    </source>
</evidence>
<evidence type="ECO:0000259" key="18">
    <source>
        <dbReference type="Pfam" id="PF13614"/>
    </source>
</evidence>
<dbReference type="InterPro" id="IPR027417">
    <property type="entry name" value="P-loop_NTPase"/>
</dbReference>
<evidence type="ECO:0000259" key="17">
    <source>
        <dbReference type="Pfam" id="PF02706"/>
    </source>
</evidence>
<comment type="similarity">
    <text evidence="3">Belongs to the etk/wzc family.</text>
</comment>
<keyword evidence="9" id="KW-0547">Nucleotide-binding</keyword>
<keyword evidence="20" id="KW-1185">Reference proteome</keyword>
<keyword evidence="14" id="KW-0829">Tyrosine-protein kinase</keyword>
<evidence type="ECO:0000256" key="14">
    <source>
        <dbReference type="ARBA" id="ARBA00023137"/>
    </source>
</evidence>
<evidence type="ECO:0000256" key="2">
    <source>
        <dbReference type="ARBA" id="ARBA00007316"/>
    </source>
</evidence>
<comment type="similarity">
    <text evidence="2">Belongs to the CpsD/CapB family.</text>
</comment>
<keyword evidence="5" id="KW-1003">Cell membrane</keyword>
<dbReference type="PANTHER" id="PTHR32309">
    <property type="entry name" value="TYROSINE-PROTEIN KINASE"/>
    <property type="match status" value="1"/>
</dbReference>
<dbReference type="InterPro" id="IPR005702">
    <property type="entry name" value="Wzc-like_C"/>
</dbReference>
<dbReference type="SUPFAM" id="SSF52540">
    <property type="entry name" value="P-loop containing nucleoside triphosphate hydrolases"/>
    <property type="match status" value="1"/>
</dbReference>
<dbReference type="Pfam" id="PF02706">
    <property type="entry name" value="Wzz"/>
    <property type="match status" value="1"/>
</dbReference>
<dbReference type="GO" id="GO:0005886">
    <property type="term" value="C:plasma membrane"/>
    <property type="evidence" value="ECO:0007669"/>
    <property type="project" value="UniProtKB-SubCell"/>
</dbReference>
<dbReference type="InterPro" id="IPR003856">
    <property type="entry name" value="LPS_length_determ_N"/>
</dbReference>
<keyword evidence="10" id="KW-0418">Kinase</keyword>
<evidence type="ECO:0000256" key="5">
    <source>
        <dbReference type="ARBA" id="ARBA00022475"/>
    </source>
</evidence>
<dbReference type="GO" id="GO:0005524">
    <property type="term" value="F:ATP binding"/>
    <property type="evidence" value="ECO:0007669"/>
    <property type="project" value="UniProtKB-KW"/>
</dbReference>
<gene>
    <name evidence="19" type="ORF">KFK14_20360</name>
</gene>
<protein>
    <recommendedName>
        <fullName evidence="4">non-specific protein-tyrosine kinase</fullName>
        <ecNumber evidence="4">2.7.10.2</ecNumber>
    </recommendedName>
</protein>
<feature type="domain" description="AAA" evidence="18">
    <location>
        <begin position="497"/>
        <end position="622"/>
    </location>
</feature>
<name>A0A975K5S9_9SPHN</name>
<comment type="catalytic activity">
    <reaction evidence="15">
        <text>L-tyrosyl-[protein] + ATP = O-phospho-L-tyrosyl-[protein] + ADP + H(+)</text>
        <dbReference type="Rhea" id="RHEA:10596"/>
        <dbReference type="Rhea" id="RHEA-COMP:10136"/>
        <dbReference type="Rhea" id="RHEA-COMP:20101"/>
        <dbReference type="ChEBI" id="CHEBI:15378"/>
        <dbReference type="ChEBI" id="CHEBI:30616"/>
        <dbReference type="ChEBI" id="CHEBI:46858"/>
        <dbReference type="ChEBI" id="CHEBI:61978"/>
        <dbReference type="ChEBI" id="CHEBI:456216"/>
        <dbReference type="EC" id="2.7.10.2"/>
    </reaction>
</comment>
<feature type="domain" description="Polysaccharide chain length determinant N-terminal" evidence="17">
    <location>
        <begin position="6"/>
        <end position="74"/>
    </location>
</feature>
<dbReference type="RefSeq" id="WP_212608978.1">
    <property type="nucleotide sequence ID" value="NZ_CP073910.1"/>
</dbReference>
<keyword evidence="8" id="KW-0812">Transmembrane</keyword>
<evidence type="ECO:0000256" key="11">
    <source>
        <dbReference type="ARBA" id="ARBA00022840"/>
    </source>
</evidence>
<keyword evidence="11" id="KW-0067">ATP-binding</keyword>
<keyword evidence="7 19" id="KW-0808">Transferase</keyword>
<keyword evidence="6" id="KW-0997">Cell inner membrane</keyword>
<keyword evidence="16" id="KW-0175">Coiled coil</keyword>
<dbReference type="Pfam" id="PF13614">
    <property type="entry name" value="AAA_31"/>
    <property type="match status" value="1"/>
</dbReference>
<dbReference type="Gene3D" id="3.40.50.300">
    <property type="entry name" value="P-loop containing nucleotide triphosphate hydrolases"/>
    <property type="match status" value="1"/>
</dbReference>
<proteinExistence type="inferred from homology"/>
<dbReference type="KEGG" id="spph:KFK14_20360"/>
<dbReference type="NCBIfam" id="TIGR01007">
    <property type="entry name" value="eps_fam"/>
    <property type="match status" value="1"/>
</dbReference>
<evidence type="ECO:0000256" key="13">
    <source>
        <dbReference type="ARBA" id="ARBA00023136"/>
    </source>
</evidence>
<evidence type="ECO:0000256" key="3">
    <source>
        <dbReference type="ARBA" id="ARBA00008883"/>
    </source>
</evidence>
<dbReference type="AlphaFoldDB" id="A0A975K5S9"/>
<evidence type="ECO:0000256" key="10">
    <source>
        <dbReference type="ARBA" id="ARBA00022777"/>
    </source>
</evidence>
<evidence type="ECO:0000256" key="1">
    <source>
        <dbReference type="ARBA" id="ARBA00004429"/>
    </source>
</evidence>
<dbReference type="PANTHER" id="PTHR32309:SF13">
    <property type="entry name" value="FERRIC ENTEROBACTIN TRANSPORT PROTEIN FEPE"/>
    <property type="match status" value="1"/>
</dbReference>
<dbReference type="CDD" id="cd05387">
    <property type="entry name" value="BY-kinase"/>
    <property type="match status" value="1"/>
</dbReference>
<sequence>MISVALGVFAILAALIFFVITPKYDATTRIQIDPSRNPLAVEQNGRGPELGDPAMDTEISILRSQDVARETVRRLRLQADPEFLELVSSRDQLRQTSDPALINAVAERIVHRLTVQRESTSYILEATFRSRDPVKSAKIVNMIAQVYLDARVGSLMRTSGRQSAWFKQRLVELEAEVRAADARLSSYRSRSGLGMGADGSVSNEQLAPLSTELATAEAAAAAARSNLTAARNEAMSGGLDAVSAAGASQVTADLRRQRAEIVERMNEIVGRSGENHPETVMVRKQLAAIDAQIRDEAQRALSTLTAQASSADAQASSLRSAMRNLEGRQANYTRNSPVAESLLREAESKRAAYDRLAQLSLESTQLARDSIAHAEVVDIAEPPAEAAWPQKGLLLLLAGMAGAGAGFLSTEMLRSIKPNFRSVGDIEGMSGVALLTSVPNLEESEYGSDRSPADSLIRYPASMFAESLRNLQVSVEAACPAEPCRVVALTSAVPEEGKTTTALSFARVLAIGGAKTLLIDCDVRRASLRYLVSADRKPGLTDVLTGKANPVHAITTDDIEGLDMILMRAPDFSGTNYFGNGKMEALVEQFRKTYQFIVLDLPPMLGVADARFLSQQADATVLVVRWASTLAPAVSEALTWLRADGANLIGVVYTRVDPKAKAIGAYHHSKKYSNYYHTA</sequence>
<evidence type="ECO:0000256" key="15">
    <source>
        <dbReference type="ARBA" id="ARBA00051245"/>
    </source>
</evidence>
<dbReference type="EC" id="2.7.10.2" evidence="4"/>
<accession>A0A975K5S9</accession>
<dbReference type="InterPro" id="IPR050445">
    <property type="entry name" value="Bact_polysacc_biosynth/exp"/>
</dbReference>
<dbReference type="GO" id="GO:0004715">
    <property type="term" value="F:non-membrane spanning protein tyrosine kinase activity"/>
    <property type="evidence" value="ECO:0007669"/>
    <property type="project" value="UniProtKB-EC"/>
</dbReference>
<organism evidence="19 20">
    <name type="scientific">Sphingobium phenoxybenzoativorans</name>
    <dbReference type="NCBI Taxonomy" id="1592790"/>
    <lineage>
        <taxon>Bacteria</taxon>
        <taxon>Pseudomonadati</taxon>
        <taxon>Pseudomonadota</taxon>
        <taxon>Alphaproteobacteria</taxon>
        <taxon>Sphingomonadales</taxon>
        <taxon>Sphingomonadaceae</taxon>
        <taxon>Sphingobium</taxon>
    </lineage>
</organism>
<evidence type="ECO:0000256" key="4">
    <source>
        <dbReference type="ARBA" id="ARBA00011903"/>
    </source>
</evidence>
<keyword evidence="13" id="KW-0472">Membrane</keyword>
<evidence type="ECO:0000256" key="16">
    <source>
        <dbReference type="SAM" id="Coils"/>
    </source>
</evidence>
<evidence type="ECO:0000256" key="6">
    <source>
        <dbReference type="ARBA" id="ARBA00022519"/>
    </source>
</evidence>
<evidence type="ECO:0000256" key="8">
    <source>
        <dbReference type="ARBA" id="ARBA00022692"/>
    </source>
</evidence>
<evidence type="ECO:0000256" key="7">
    <source>
        <dbReference type="ARBA" id="ARBA00022679"/>
    </source>
</evidence>
<dbReference type="InterPro" id="IPR025669">
    <property type="entry name" value="AAA_dom"/>
</dbReference>
<evidence type="ECO:0000256" key="9">
    <source>
        <dbReference type="ARBA" id="ARBA00022741"/>
    </source>
</evidence>